<evidence type="ECO:0000313" key="2">
    <source>
        <dbReference type="EMBL" id="KAF0330463.1"/>
    </source>
</evidence>
<name>A0A8H3WLY0_9PEZI</name>
<evidence type="ECO:0000313" key="3">
    <source>
        <dbReference type="Proteomes" id="UP000434172"/>
    </source>
</evidence>
<reference evidence="2 3" key="1">
    <citation type="submission" date="2019-12" db="EMBL/GenBank/DDBJ databases">
        <title>A genome sequence resource for the geographically widespread anthracnose pathogen Colletotrichum asianum.</title>
        <authorList>
            <person name="Meng Y."/>
        </authorList>
    </citation>
    <scope>NUCLEOTIDE SEQUENCE [LARGE SCALE GENOMIC DNA]</scope>
    <source>
        <strain evidence="2 3">ICMP 18580</strain>
    </source>
</reference>
<gene>
    <name evidence="2" type="ORF">GQ607_002342</name>
</gene>
<feature type="domain" description="2EXR" evidence="1">
    <location>
        <begin position="12"/>
        <end position="97"/>
    </location>
</feature>
<dbReference type="AlphaFoldDB" id="A0A8H3WLY0"/>
<evidence type="ECO:0000259" key="1">
    <source>
        <dbReference type="Pfam" id="PF20150"/>
    </source>
</evidence>
<keyword evidence="3" id="KW-1185">Reference proteome</keyword>
<comment type="caution">
    <text evidence="2">The sequence shown here is derived from an EMBL/GenBank/DDBJ whole genome shotgun (WGS) entry which is preliminary data.</text>
</comment>
<organism evidence="2 3">
    <name type="scientific">Colletotrichum asianum</name>
    <dbReference type="NCBI Taxonomy" id="702518"/>
    <lineage>
        <taxon>Eukaryota</taxon>
        <taxon>Fungi</taxon>
        <taxon>Dikarya</taxon>
        <taxon>Ascomycota</taxon>
        <taxon>Pezizomycotina</taxon>
        <taxon>Sordariomycetes</taxon>
        <taxon>Hypocreomycetidae</taxon>
        <taxon>Glomerellales</taxon>
        <taxon>Glomerellaceae</taxon>
        <taxon>Colletotrichum</taxon>
        <taxon>Colletotrichum gloeosporioides species complex</taxon>
    </lineage>
</organism>
<accession>A0A8H3WLY0</accession>
<protein>
    <recommendedName>
        <fullName evidence="1">2EXR domain-containing protein</fullName>
    </recommendedName>
</protein>
<dbReference type="Pfam" id="PF20150">
    <property type="entry name" value="2EXR"/>
    <property type="match status" value="1"/>
</dbReference>
<dbReference type="InterPro" id="IPR045518">
    <property type="entry name" value="2EXR"/>
</dbReference>
<sequence>MAANNVGHRVFLFDALPESIRRRIFNEANIGRLVGVAPRRDRNAPRKQSILTRICKESRRVFSIHAFRLYDSIFPFVLIGSEEEPDWVYINPHLDVLYLGYETVSGEWNLIEPPKSHSLITGLKRVWLHYFDVPPVVGYTSFEFDPTMPAVEIAATRLIYKNLERVTITSESVAPSIVEELNGYTDFKFIYHVETNTVLVSQGTIPEDVIIDERTQLRLSGDDVFKVEVLFDRKTDLVHDTTEWQTINNGDTHAAAFDRASEPFQFVWTFSAEYLLKRLVRN</sequence>
<dbReference type="EMBL" id="WOWK01000007">
    <property type="protein sequence ID" value="KAF0330463.1"/>
    <property type="molecule type" value="Genomic_DNA"/>
</dbReference>
<dbReference type="Proteomes" id="UP000434172">
    <property type="component" value="Unassembled WGS sequence"/>
</dbReference>
<proteinExistence type="predicted"/>
<dbReference type="OrthoDB" id="4791777at2759"/>